<sequence>MSLDSTLHEALTALNQGRYKTVLKVAKSGMKRYKSHPAFPNFAGIALSSQGKHRDAAGYFKKALGLDPTFHDARRNLAQALILLQQSDTALTLLNRLLEGAPKDPDGWYLKGQALLNCGQPRAAADAATRSLELNTRQPRALNLRGVARNMLGDEAEAIADFQTALTLNPNDVEALVNISLPLARQTRHAEALEAAERAVHLAPTHLNARLRLAMQLLESGDQDGARDQFQTILGQAPGHAQAIEQLAALNAAAANADLEPIARRALKTAPRQSSDAARLHFALARMARQAGEQEKFASHLTQANGALAHIMPFDSDGDSQQFESLRTRFNAGADQVQAPAPSGPTPIYVLGLPRSGTTLTETLLGAHPNVCPLGERAVPGVLLAPFLENDIAFDTAACAQFVARDQERLPALPDGIRFYIDKMPENYRLIGALLTAYPHARIVHMCRDPRDVALSMWQAHFSGKALSYTYDLAAMAHRFNLYAGLMAHWHSVFPGQILDVQYEDLVTDVDGQSRRLADHIGLKWVEDMAHPERSTGPVLTLSANQVRQPVHSRSVGSWKPYETMLTPFISGLDPNLWPGVQQG</sequence>
<dbReference type="InterPro" id="IPR027417">
    <property type="entry name" value="P-loop_NTPase"/>
</dbReference>
<dbReference type="SMART" id="SM00028">
    <property type="entry name" value="TPR"/>
    <property type="match status" value="6"/>
</dbReference>
<dbReference type="SUPFAM" id="SSF52540">
    <property type="entry name" value="P-loop containing nucleoside triphosphate hydrolases"/>
    <property type="match status" value="1"/>
</dbReference>
<dbReference type="RefSeq" id="WP_406645313.1">
    <property type="nucleotide sequence ID" value="NZ_CP123584.1"/>
</dbReference>
<keyword evidence="1" id="KW-0808">Transferase</keyword>
<accession>A0ABZ2XRM2</accession>
<keyword evidence="2" id="KW-0802">TPR repeat</keyword>
<dbReference type="SUPFAM" id="SSF48452">
    <property type="entry name" value="TPR-like"/>
    <property type="match status" value="1"/>
</dbReference>
<dbReference type="Gene3D" id="1.25.40.10">
    <property type="entry name" value="Tetratricopeptide repeat domain"/>
    <property type="match status" value="1"/>
</dbReference>
<protein>
    <submittedName>
        <fullName evidence="3">Sulfotransferase</fullName>
    </submittedName>
</protein>
<dbReference type="InterPro" id="IPR019734">
    <property type="entry name" value="TPR_rpt"/>
</dbReference>
<dbReference type="EMBL" id="CP123584">
    <property type="protein sequence ID" value="WZK87969.1"/>
    <property type="molecule type" value="Genomic_DNA"/>
</dbReference>
<gene>
    <name evidence="3" type="ORF">QEZ52_15350</name>
</gene>
<keyword evidence="4" id="KW-1185">Reference proteome</keyword>
<dbReference type="Pfam" id="PF13181">
    <property type="entry name" value="TPR_8"/>
    <property type="match status" value="1"/>
</dbReference>
<dbReference type="Gene3D" id="3.40.50.300">
    <property type="entry name" value="P-loop containing nucleotide triphosphate hydrolases"/>
    <property type="match status" value="1"/>
</dbReference>
<dbReference type="PANTHER" id="PTHR12788:SF10">
    <property type="entry name" value="PROTEIN-TYROSINE SULFOTRANSFERASE"/>
    <property type="match status" value="1"/>
</dbReference>
<name>A0ABZ2XRM2_9RHOB</name>
<dbReference type="InterPro" id="IPR011990">
    <property type="entry name" value="TPR-like_helical_dom_sf"/>
</dbReference>
<evidence type="ECO:0000256" key="2">
    <source>
        <dbReference type="PROSITE-ProRule" id="PRU00339"/>
    </source>
</evidence>
<dbReference type="Pfam" id="PF14559">
    <property type="entry name" value="TPR_19"/>
    <property type="match status" value="2"/>
</dbReference>
<evidence type="ECO:0000256" key="1">
    <source>
        <dbReference type="ARBA" id="ARBA00022679"/>
    </source>
</evidence>
<proteinExistence type="predicted"/>
<feature type="repeat" description="TPR" evidence="2">
    <location>
        <begin position="139"/>
        <end position="172"/>
    </location>
</feature>
<dbReference type="PROSITE" id="PS50005">
    <property type="entry name" value="TPR"/>
    <property type="match status" value="1"/>
</dbReference>
<evidence type="ECO:0000313" key="3">
    <source>
        <dbReference type="EMBL" id="WZK87969.1"/>
    </source>
</evidence>
<dbReference type="Pfam" id="PF13469">
    <property type="entry name" value="Sulfotransfer_3"/>
    <property type="match status" value="1"/>
</dbReference>
<dbReference type="PANTHER" id="PTHR12788">
    <property type="entry name" value="PROTEIN-TYROSINE SULFOTRANSFERASE 2"/>
    <property type="match status" value="1"/>
</dbReference>
<reference evidence="3 4" key="1">
    <citation type="submission" date="2023-04" db="EMBL/GenBank/DDBJ databases">
        <title>Complete genome sequence of Alisedimentitalea scapharcae.</title>
        <authorList>
            <person name="Rong J.-C."/>
            <person name="Yi M.-L."/>
            <person name="Zhao Q."/>
        </authorList>
    </citation>
    <scope>NUCLEOTIDE SEQUENCE [LARGE SCALE GENOMIC DNA]</scope>
    <source>
        <strain evidence="3 4">KCTC 42119</strain>
    </source>
</reference>
<organism evidence="3 4">
    <name type="scientific">Aliisedimentitalea scapharcae</name>
    <dbReference type="NCBI Taxonomy" id="1524259"/>
    <lineage>
        <taxon>Bacteria</taxon>
        <taxon>Pseudomonadati</taxon>
        <taxon>Pseudomonadota</taxon>
        <taxon>Alphaproteobacteria</taxon>
        <taxon>Rhodobacterales</taxon>
        <taxon>Roseobacteraceae</taxon>
        <taxon>Aliisedimentitalea</taxon>
    </lineage>
</organism>
<dbReference type="InterPro" id="IPR026634">
    <property type="entry name" value="TPST-like"/>
</dbReference>
<dbReference type="Proteomes" id="UP001623232">
    <property type="component" value="Chromosome"/>
</dbReference>
<evidence type="ECO:0000313" key="4">
    <source>
        <dbReference type="Proteomes" id="UP001623232"/>
    </source>
</evidence>